<dbReference type="InterPro" id="IPR001352">
    <property type="entry name" value="RNase_HII/HIII"/>
</dbReference>
<feature type="domain" description="RNase H type-2" evidence="14">
    <location>
        <begin position="80"/>
        <end position="279"/>
    </location>
</feature>
<comment type="subcellular location">
    <subcellularLocation>
        <location evidence="4">Cytoplasm</location>
    </subcellularLocation>
</comment>
<comment type="cofactor">
    <cofactor evidence="2">
        <name>Mg(2+)</name>
        <dbReference type="ChEBI" id="CHEBI:18420"/>
    </cofactor>
</comment>
<dbReference type="InterPro" id="IPR024567">
    <property type="entry name" value="RNase_HII/HIII_dom"/>
</dbReference>
<evidence type="ECO:0000256" key="1">
    <source>
        <dbReference type="ARBA" id="ARBA00000077"/>
    </source>
</evidence>
<evidence type="ECO:0000256" key="8">
    <source>
        <dbReference type="ARBA" id="ARBA00022723"/>
    </source>
</evidence>
<evidence type="ECO:0000313" key="16">
    <source>
        <dbReference type="Proteomes" id="UP000187408"/>
    </source>
</evidence>
<dbReference type="InterPro" id="IPR036397">
    <property type="entry name" value="RNaseH_sf"/>
</dbReference>
<evidence type="ECO:0000259" key="14">
    <source>
        <dbReference type="PROSITE" id="PS51975"/>
    </source>
</evidence>
<comment type="cofactor">
    <cofactor evidence="12">
        <name>Mn(2+)</name>
        <dbReference type="ChEBI" id="CHEBI:29035"/>
    </cofactor>
    <cofactor evidence="12">
        <name>Mg(2+)</name>
        <dbReference type="ChEBI" id="CHEBI:18420"/>
    </cofactor>
    <text evidence="12">Manganese or magnesium. Binds 1 divalent metal ion per monomer in the absence of substrate. May bind a second metal ion after substrate binding.</text>
</comment>
<reference evidence="15 16" key="1">
    <citation type="submission" date="2016-10" db="EMBL/GenBank/DDBJ databases">
        <title>Genome sequence of a sulfur-reducing bacterium Desulfurobacterium indicum K6013.</title>
        <authorList>
            <person name="Cao J."/>
            <person name="Shao Z."/>
            <person name="Alain K."/>
            <person name="Jebbar M."/>
        </authorList>
    </citation>
    <scope>NUCLEOTIDE SEQUENCE [LARGE SCALE GENOMIC DNA]</scope>
    <source>
        <strain evidence="15 16">K6013</strain>
    </source>
</reference>
<accession>A0A1R1MNG5</accession>
<keyword evidence="8 12" id="KW-0479">Metal-binding</keyword>
<dbReference type="GO" id="GO:0006298">
    <property type="term" value="P:mismatch repair"/>
    <property type="evidence" value="ECO:0007669"/>
    <property type="project" value="TreeGrafter"/>
</dbReference>
<feature type="binding site" evidence="12">
    <location>
        <position position="86"/>
    </location>
    <ligand>
        <name>a divalent metal cation</name>
        <dbReference type="ChEBI" id="CHEBI:60240"/>
    </ligand>
</feature>
<dbReference type="Gene3D" id="3.30.420.10">
    <property type="entry name" value="Ribonuclease H-like superfamily/Ribonuclease H"/>
    <property type="match status" value="1"/>
</dbReference>
<keyword evidence="6" id="KW-0963">Cytoplasm</keyword>
<dbReference type="GO" id="GO:0003723">
    <property type="term" value="F:RNA binding"/>
    <property type="evidence" value="ECO:0007669"/>
    <property type="project" value="UniProtKB-UniRule"/>
</dbReference>
<dbReference type="GO" id="GO:0043137">
    <property type="term" value="P:DNA replication, removal of RNA primer"/>
    <property type="evidence" value="ECO:0007669"/>
    <property type="project" value="TreeGrafter"/>
</dbReference>
<dbReference type="InterPro" id="IPR004641">
    <property type="entry name" value="RNase_HIII"/>
</dbReference>
<dbReference type="CDD" id="cd06590">
    <property type="entry name" value="RNase_HII_bacteria_HIII_like"/>
    <property type="match status" value="1"/>
</dbReference>
<evidence type="ECO:0000256" key="5">
    <source>
        <dbReference type="ARBA" id="ARBA00008378"/>
    </source>
</evidence>
<dbReference type="Proteomes" id="UP000187408">
    <property type="component" value="Unassembled WGS sequence"/>
</dbReference>
<dbReference type="AlphaFoldDB" id="A0A1R1MNG5"/>
<sequence>MVRREDKKENSRIEEVAKALESAGAVSENPPQHAIYRFRLGDGIVTIYKSGSIVYGGKGDDKEILKSIVDSVLTENVDITPRIGCDEAGKGEYAGPLVVACIYCDEPAVKELIKLGVKDSKKLSDEKVLRLADEIKKVAHGAVRVLMPQEYNRLYANYKNINRLLDVVYLSLIDKLVKKYKPKRVIVDKYGSGIKKKLCDNLPDSVDIVVVEKAESDPVVAAASIVARAEKLKGCQLLEKKFGVKIPSGNNKDQISHFLQSVSENMLPYLVKMHFNMNV</sequence>
<dbReference type="EMBL" id="MOEN01000002">
    <property type="protein sequence ID" value="OMH41303.1"/>
    <property type="molecule type" value="Genomic_DNA"/>
</dbReference>
<evidence type="ECO:0000256" key="6">
    <source>
        <dbReference type="ARBA" id="ARBA00022490"/>
    </source>
</evidence>
<comment type="similarity">
    <text evidence="5">Belongs to the RNase HII family. RnhC subfamily.</text>
</comment>
<proteinExistence type="inferred from homology"/>
<organism evidence="15 16">
    <name type="scientific">Desulfurobacterium indicum</name>
    <dbReference type="NCBI Taxonomy" id="1914305"/>
    <lineage>
        <taxon>Bacteria</taxon>
        <taxon>Pseudomonadati</taxon>
        <taxon>Aquificota</taxon>
        <taxon>Aquificia</taxon>
        <taxon>Desulfurobacteriales</taxon>
        <taxon>Desulfurobacteriaceae</taxon>
        <taxon>Desulfurobacterium</taxon>
    </lineage>
</organism>
<keyword evidence="11" id="KW-0460">Magnesium</keyword>
<dbReference type="GO" id="GO:0004523">
    <property type="term" value="F:RNA-DNA hybrid ribonuclease activity"/>
    <property type="evidence" value="ECO:0007669"/>
    <property type="project" value="UniProtKB-UniRule"/>
</dbReference>
<dbReference type="RefSeq" id="WP_076712275.1">
    <property type="nucleotide sequence ID" value="NZ_MOEN01000002.1"/>
</dbReference>
<comment type="function">
    <text evidence="3 13">Endonuclease that specifically degrades the RNA of RNA-DNA hybrids.</text>
</comment>
<dbReference type="Pfam" id="PF01351">
    <property type="entry name" value="RNase_HII"/>
    <property type="match status" value="1"/>
</dbReference>
<dbReference type="GO" id="GO:0046872">
    <property type="term" value="F:metal ion binding"/>
    <property type="evidence" value="ECO:0007669"/>
    <property type="project" value="UniProtKB-KW"/>
</dbReference>
<keyword evidence="10 12" id="KW-0378">Hydrolase</keyword>
<dbReference type="PANTHER" id="PTHR10954">
    <property type="entry name" value="RIBONUCLEASE H2 SUBUNIT A"/>
    <property type="match status" value="1"/>
</dbReference>
<dbReference type="PROSITE" id="PS51975">
    <property type="entry name" value="RNASE_H_2"/>
    <property type="match status" value="1"/>
</dbReference>
<dbReference type="STRING" id="1914305.BLW93_00770"/>
<keyword evidence="9 12" id="KW-0255">Endonuclease</keyword>
<dbReference type="InterPro" id="IPR012295">
    <property type="entry name" value="TBP_dom_sf"/>
</dbReference>
<dbReference type="OrthoDB" id="9777935at2"/>
<protein>
    <recommendedName>
        <fullName evidence="13">Ribonuclease</fullName>
        <ecNumber evidence="13">3.1.26.4</ecNumber>
    </recommendedName>
</protein>
<evidence type="ECO:0000256" key="10">
    <source>
        <dbReference type="ARBA" id="ARBA00022801"/>
    </source>
</evidence>
<dbReference type="PANTHER" id="PTHR10954:SF23">
    <property type="entry name" value="RIBONUCLEASE"/>
    <property type="match status" value="1"/>
</dbReference>
<dbReference type="SUPFAM" id="SSF53098">
    <property type="entry name" value="Ribonuclease H-like"/>
    <property type="match status" value="1"/>
</dbReference>
<comment type="catalytic activity">
    <reaction evidence="1 12 13">
        <text>Endonucleolytic cleavage to 5'-phosphomonoester.</text>
        <dbReference type="EC" id="3.1.26.4"/>
    </reaction>
</comment>
<evidence type="ECO:0000256" key="13">
    <source>
        <dbReference type="RuleBase" id="RU003515"/>
    </source>
</evidence>
<gene>
    <name evidence="15" type="ORF">BLW93_00770</name>
</gene>
<comment type="caution">
    <text evidence="15">The sequence shown here is derived from an EMBL/GenBank/DDBJ whole genome shotgun (WGS) entry which is preliminary data.</text>
</comment>
<keyword evidence="7 12" id="KW-0540">Nuclease</keyword>
<feature type="binding site" evidence="12">
    <location>
        <position position="188"/>
    </location>
    <ligand>
        <name>a divalent metal cation</name>
        <dbReference type="ChEBI" id="CHEBI:60240"/>
    </ligand>
</feature>
<evidence type="ECO:0000256" key="7">
    <source>
        <dbReference type="ARBA" id="ARBA00022722"/>
    </source>
</evidence>
<evidence type="ECO:0000256" key="2">
    <source>
        <dbReference type="ARBA" id="ARBA00001946"/>
    </source>
</evidence>
<keyword evidence="16" id="KW-1185">Reference proteome</keyword>
<evidence type="ECO:0000256" key="9">
    <source>
        <dbReference type="ARBA" id="ARBA00022759"/>
    </source>
</evidence>
<dbReference type="GO" id="GO:0005737">
    <property type="term" value="C:cytoplasm"/>
    <property type="evidence" value="ECO:0007669"/>
    <property type="project" value="UniProtKB-SubCell"/>
</dbReference>
<dbReference type="EC" id="3.1.26.4" evidence="13"/>
<dbReference type="NCBIfam" id="TIGR00716">
    <property type="entry name" value="rnhC"/>
    <property type="match status" value="1"/>
</dbReference>
<evidence type="ECO:0000256" key="11">
    <source>
        <dbReference type="ARBA" id="ARBA00022842"/>
    </source>
</evidence>
<evidence type="ECO:0000256" key="4">
    <source>
        <dbReference type="ARBA" id="ARBA00004496"/>
    </source>
</evidence>
<feature type="binding site" evidence="12">
    <location>
        <position position="87"/>
    </location>
    <ligand>
        <name>a divalent metal cation</name>
        <dbReference type="ChEBI" id="CHEBI:60240"/>
    </ligand>
</feature>
<dbReference type="InterPro" id="IPR012337">
    <property type="entry name" value="RNaseH-like_sf"/>
</dbReference>
<evidence type="ECO:0000313" key="15">
    <source>
        <dbReference type="EMBL" id="OMH41303.1"/>
    </source>
</evidence>
<evidence type="ECO:0000256" key="3">
    <source>
        <dbReference type="ARBA" id="ARBA00004065"/>
    </source>
</evidence>
<evidence type="ECO:0000256" key="12">
    <source>
        <dbReference type="PROSITE-ProRule" id="PRU01319"/>
    </source>
</evidence>
<name>A0A1R1MNG5_9BACT</name>
<dbReference type="Gene3D" id="3.30.310.10">
    <property type="entry name" value="TATA-Binding Protein"/>
    <property type="match status" value="1"/>
</dbReference>
<dbReference type="GO" id="GO:0032299">
    <property type="term" value="C:ribonuclease H2 complex"/>
    <property type="evidence" value="ECO:0007669"/>
    <property type="project" value="TreeGrafter"/>
</dbReference>